<feature type="compositionally biased region" description="Basic and acidic residues" evidence="2">
    <location>
        <begin position="90"/>
        <end position="104"/>
    </location>
</feature>
<keyword evidence="5" id="KW-1185">Reference proteome</keyword>
<dbReference type="GO" id="GO:0032389">
    <property type="term" value="C:MutLalpha complex"/>
    <property type="evidence" value="ECO:0007669"/>
    <property type="project" value="TreeGrafter"/>
</dbReference>
<feature type="region of interest" description="Disordered" evidence="2">
    <location>
        <begin position="232"/>
        <end position="252"/>
    </location>
</feature>
<feature type="domain" description="HMG box" evidence="3">
    <location>
        <begin position="273"/>
        <end position="341"/>
    </location>
</feature>
<dbReference type="Proteomes" id="UP000770717">
    <property type="component" value="Unassembled WGS sequence"/>
</dbReference>
<organism evidence="4 5">
    <name type="scientific">Eleutherodactylus coqui</name>
    <name type="common">Puerto Rican coqui</name>
    <dbReference type="NCBI Taxonomy" id="57060"/>
    <lineage>
        <taxon>Eukaryota</taxon>
        <taxon>Metazoa</taxon>
        <taxon>Chordata</taxon>
        <taxon>Craniata</taxon>
        <taxon>Vertebrata</taxon>
        <taxon>Euteleostomi</taxon>
        <taxon>Amphibia</taxon>
        <taxon>Batrachia</taxon>
        <taxon>Anura</taxon>
        <taxon>Neobatrachia</taxon>
        <taxon>Hyloidea</taxon>
        <taxon>Eleutherodactylidae</taxon>
        <taxon>Eleutherodactylinae</taxon>
        <taxon>Eleutherodactylus</taxon>
        <taxon>Eleutherodactylus</taxon>
    </lineage>
</organism>
<dbReference type="GO" id="GO:0016887">
    <property type="term" value="F:ATP hydrolysis activity"/>
    <property type="evidence" value="ECO:0007669"/>
    <property type="project" value="InterPro"/>
</dbReference>
<dbReference type="InterPro" id="IPR014721">
    <property type="entry name" value="Ribsml_uS5_D2-typ_fold_subgr"/>
</dbReference>
<evidence type="ECO:0000313" key="5">
    <source>
        <dbReference type="Proteomes" id="UP000770717"/>
    </source>
</evidence>
<proteinExistence type="predicted"/>
<dbReference type="Pfam" id="PF00505">
    <property type="entry name" value="HMG_box"/>
    <property type="match status" value="1"/>
</dbReference>
<dbReference type="GO" id="GO:0140664">
    <property type="term" value="F:ATP-dependent DNA damage sensor activity"/>
    <property type="evidence" value="ECO:0007669"/>
    <property type="project" value="InterPro"/>
</dbReference>
<dbReference type="AlphaFoldDB" id="A0A8J6B6S7"/>
<dbReference type="PANTHER" id="PTHR10073:SF54">
    <property type="entry name" value="PMS1 PROTEIN HOMOLOG 1"/>
    <property type="match status" value="1"/>
</dbReference>
<dbReference type="SUPFAM" id="SSF54211">
    <property type="entry name" value="Ribosomal protein S5 domain 2-like"/>
    <property type="match status" value="1"/>
</dbReference>
<dbReference type="GO" id="GO:0030983">
    <property type="term" value="F:mismatched DNA binding"/>
    <property type="evidence" value="ECO:0007669"/>
    <property type="project" value="InterPro"/>
</dbReference>
<dbReference type="Gene3D" id="1.10.30.10">
    <property type="entry name" value="High mobility group box domain"/>
    <property type="match status" value="1"/>
</dbReference>
<evidence type="ECO:0000259" key="3">
    <source>
        <dbReference type="PROSITE" id="PS50118"/>
    </source>
</evidence>
<dbReference type="SUPFAM" id="SSF47095">
    <property type="entry name" value="HMG-box"/>
    <property type="match status" value="1"/>
</dbReference>
<dbReference type="EMBL" id="WNTK01017439">
    <property type="protein sequence ID" value="KAG9461716.1"/>
    <property type="molecule type" value="Genomic_DNA"/>
</dbReference>
<evidence type="ECO:0000313" key="4">
    <source>
        <dbReference type="EMBL" id="KAG9461716.1"/>
    </source>
</evidence>
<dbReference type="GO" id="GO:0006298">
    <property type="term" value="P:mismatch repair"/>
    <property type="evidence" value="ECO:0007669"/>
    <property type="project" value="InterPro"/>
</dbReference>
<evidence type="ECO:0000256" key="1">
    <source>
        <dbReference type="PROSITE-ProRule" id="PRU00267"/>
    </source>
</evidence>
<reference evidence="4" key="1">
    <citation type="thesis" date="2020" institute="ProQuest LLC" country="789 East Eisenhower Parkway, Ann Arbor, MI, USA">
        <title>Comparative Genomics and Chromosome Evolution.</title>
        <authorList>
            <person name="Mudd A.B."/>
        </authorList>
    </citation>
    <scope>NUCLEOTIDE SEQUENCE</scope>
    <source>
        <strain evidence="4">HN-11 Male</strain>
        <tissue evidence="4">Kidney and liver</tissue>
    </source>
</reference>
<feature type="region of interest" description="Disordered" evidence="2">
    <location>
        <begin position="86"/>
        <end position="174"/>
    </location>
</feature>
<dbReference type="Pfam" id="PF01119">
    <property type="entry name" value="DNA_mis_repair"/>
    <property type="match status" value="1"/>
</dbReference>
<dbReference type="InterPro" id="IPR036910">
    <property type="entry name" value="HMG_box_dom_sf"/>
</dbReference>
<dbReference type="OrthoDB" id="10263226at2759"/>
<protein>
    <recommendedName>
        <fullName evidence="3">HMG box domain-containing protein</fullName>
    </recommendedName>
</protein>
<gene>
    <name evidence="4" type="ORF">GDO78_015948</name>
</gene>
<dbReference type="InterPro" id="IPR009071">
    <property type="entry name" value="HMG_box_dom"/>
</dbReference>
<dbReference type="InterPro" id="IPR013507">
    <property type="entry name" value="DNA_mismatch_S5_2-like"/>
</dbReference>
<dbReference type="SMART" id="SM00398">
    <property type="entry name" value="HMG"/>
    <property type="match status" value="1"/>
</dbReference>
<feature type="DNA-binding region" description="HMG box" evidence="1">
    <location>
        <begin position="273"/>
        <end position="341"/>
    </location>
</feature>
<sequence>MVRLHYNQNKDSARCYPIFFMCIRVPASSVDVNLTPDKTQVLLHNKEFILEAVENVLKSVYPDQGTIAICKPGAESKDINTKCIESPSADQHKNSNMENKESEKLNVSLSPENKNYGGRENQSQGSSSHDHSMPSDLEEVDGKEYFEAHTSSSSSDQGNQKDLMGNQEGDGLCSSAVTQTPELKGFENTAFGDDPAITDEAWSRGNAFRTSTGEDIQPVMVLCPSAVSLGGEEANETALDKSQSENTEQKTTNKITEKSGFVTAYDLINSRVIKKPVSAVDIFTQESRTAVLGDSPHLAFEEIPSVIKDMWEKLSEEEKLRYEEKAAKDLARYKTQTAKAAGGTMQKARETGKKLKLMLNKSPAQKSKLKAPMSNQQILDKLFHSQVEKKSALLPAIKTVTVDFSLSNLRQQLYKPRRKETTGVGATTLINKLNVPGAWVVASKNGIALLNPYRVEEALLYKRLVENHKLPVEKLDAPIILNER</sequence>
<dbReference type="InterPro" id="IPR020568">
    <property type="entry name" value="Ribosomal_Su5_D2-typ_SF"/>
</dbReference>
<dbReference type="PANTHER" id="PTHR10073">
    <property type="entry name" value="DNA MISMATCH REPAIR PROTEIN MLH, PMS, MUTL"/>
    <property type="match status" value="1"/>
</dbReference>
<evidence type="ECO:0000256" key="2">
    <source>
        <dbReference type="SAM" id="MobiDB-lite"/>
    </source>
</evidence>
<dbReference type="Gene3D" id="3.30.230.10">
    <property type="match status" value="1"/>
</dbReference>
<dbReference type="PROSITE" id="PS50118">
    <property type="entry name" value="HMG_BOX_2"/>
    <property type="match status" value="1"/>
</dbReference>
<name>A0A8J6B6S7_ELECQ</name>
<keyword evidence="1" id="KW-0238">DNA-binding</keyword>
<accession>A0A8J6B6S7</accession>
<dbReference type="GO" id="GO:0005524">
    <property type="term" value="F:ATP binding"/>
    <property type="evidence" value="ECO:0007669"/>
    <property type="project" value="InterPro"/>
</dbReference>
<keyword evidence="1" id="KW-0539">Nucleus</keyword>
<dbReference type="InterPro" id="IPR038973">
    <property type="entry name" value="MutL/Mlh/Pms-like"/>
</dbReference>
<dbReference type="FunFam" id="1.10.30.10:FF:000026">
    <property type="entry name" value="PMS1 homolog 1, mismatch repair system component"/>
    <property type="match status" value="1"/>
</dbReference>
<comment type="caution">
    <text evidence="4">The sequence shown here is derived from an EMBL/GenBank/DDBJ whole genome shotgun (WGS) entry which is preliminary data.</text>
</comment>
<feature type="compositionally biased region" description="Polar residues" evidence="2">
    <location>
        <begin position="149"/>
        <end position="160"/>
    </location>
</feature>